<feature type="compositionally biased region" description="Polar residues" evidence="1">
    <location>
        <begin position="602"/>
        <end position="623"/>
    </location>
</feature>
<feature type="region of interest" description="Disordered" evidence="1">
    <location>
        <begin position="593"/>
        <end position="638"/>
    </location>
</feature>
<dbReference type="KEGG" id="dci:113471336"/>
<feature type="region of interest" description="Disordered" evidence="1">
    <location>
        <begin position="440"/>
        <end position="491"/>
    </location>
</feature>
<feature type="compositionally biased region" description="Basic residues" evidence="1">
    <location>
        <begin position="471"/>
        <end position="483"/>
    </location>
</feature>
<feature type="region of interest" description="Disordered" evidence="1">
    <location>
        <begin position="375"/>
        <end position="399"/>
    </location>
</feature>
<reference evidence="3" key="1">
    <citation type="submission" date="2025-08" db="UniProtKB">
        <authorList>
            <consortium name="RefSeq"/>
        </authorList>
    </citation>
    <scope>IDENTIFICATION</scope>
</reference>
<accession>A0A3Q0JHM2</accession>
<dbReference type="PaxDb" id="121845-A0A3Q0JHM2"/>
<sequence length="638" mass="75146">MYSTMTQNEPNISFVQYKPNYKFQTNTNSHLYGDKRYSRKEESIYSNREVYPYKEKYPIKEFYSNQEPCLSYERYCSLPQHKTNYFNKETYSYKNTGNENYLINENCAQSPTIPTMNHKLMVNNFNDPMSMQENPKQSLFWTKKYEQSGFRKQIDVKSIYGLQSKFQNIRNVLSPKKRFGTVINSIDGETCFKLPKVDKYDYLKTQINLTPEIGKRPHPLVRNLPLAENHIHLGSKASSFKLKNKNYKFKSEVKPYNIASRRKSKVTNSVKFKRLKDVRQKNQTELNQTDINSLLKKYLGNEYNTERMQSKEMNNTYGIGISRMESVEINRKCSDFDFKFPSLKPQINFHLENGYEKRCGNKKYNNSLSSERNNMETNKCEKKIEDNSSRCSPESRGKNVTLKESDFNDKCRRLKSLLIKQKIGDHRAQTNTETEEKIFKTLVPKSEQSKATEQSPKHVKFDGPKSNNRFRTPKSKCTNKNKSSKNEEKTQEKLKSEYKIISYSKNKKMWENLQKKQTLPGSCRSCRSRNRSKQKSPIQSRPYEVINSIEKLKKCAQNNVKDNKKWKKYEVNNATKVELFKVERVQKPLEPLLSKIIHPGDLSNTKMTPEPQRQQKQSNSNKRNSQKQRDSKKNSNKK</sequence>
<proteinExistence type="predicted"/>
<dbReference type="Proteomes" id="UP000079169">
    <property type="component" value="Unplaced"/>
</dbReference>
<dbReference type="RefSeq" id="XP_026686225.1">
    <property type="nucleotide sequence ID" value="XM_026830424.1"/>
</dbReference>
<dbReference type="GeneID" id="113471336"/>
<dbReference type="AlphaFoldDB" id="A0A3Q0JHM2"/>
<feature type="compositionally biased region" description="Basic and acidic residues" evidence="1">
    <location>
        <begin position="627"/>
        <end position="638"/>
    </location>
</feature>
<feature type="compositionally biased region" description="Basic and acidic residues" evidence="1">
    <location>
        <begin position="378"/>
        <end position="399"/>
    </location>
</feature>
<name>A0A3Q0JHM2_DIACI</name>
<keyword evidence="2" id="KW-1185">Reference proteome</keyword>
<organism evidence="2 3">
    <name type="scientific">Diaphorina citri</name>
    <name type="common">Asian citrus psyllid</name>
    <dbReference type="NCBI Taxonomy" id="121845"/>
    <lineage>
        <taxon>Eukaryota</taxon>
        <taxon>Metazoa</taxon>
        <taxon>Ecdysozoa</taxon>
        <taxon>Arthropoda</taxon>
        <taxon>Hexapoda</taxon>
        <taxon>Insecta</taxon>
        <taxon>Pterygota</taxon>
        <taxon>Neoptera</taxon>
        <taxon>Paraneoptera</taxon>
        <taxon>Hemiptera</taxon>
        <taxon>Sternorrhyncha</taxon>
        <taxon>Psylloidea</taxon>
        <taxon>Psyllidae</taxon>
        <taxon>Diaphorininae</taxon>
        <taxon>Diaphorina</taxon>
    </lineage>
</organism>
<evidence type="ECO:0000313" key="3">
    <source>
        <dbReference type="RefSeq" id="XP_026686225.1"/>
    </source>
</evidence>
<protein>
    <submittedName>
        <fullName evidence="3">Uncharacterized protein LOC113471336</fullName>
    </submittedName>
</protein>
<evidence type="ECO:0000313" key="2">
    <source>
        <dbReference type="Proteomes" id="UP000079169"/>
    </source>
</evidence>
<gene>
    <name evidence="3" type="primary">LOC113471336</name>
</gene>
<feature type="region of interest" description="Disordered" evidence="1">
    <location>
        <begin position="516"/>
        <end position="541"/>
    </location>
</feature>
<evidence type="ECO:0000256" key="1">
    <source>
        <dbReference type="SAM" id="MobiDB-lite"/>
    </source>
</evidence>
<feature type="compositionally biased region" description="Basic and acidic residues" evidence="1">
    <location>
        <begin position="447"/>
        <end position="463"/>
    </location>
</feature>